<keyword evidence="8" id="KW-1185">Reference proteome</keyword>
<dbReference type="EMBL" id="RARA01000023">
    <property type="protein sequence ID" value="ROT47505.1"/>
    <property type="molecule type" value="Genomic_DNA"/>
</dbReference>
<dbReference type="NCBIfam" id="TIGR00567">
    <property type="entry name" value="3mg"/>
    <property type="match status" value="1"/>
</dbReference>
<sequence>MILNRAFFLQDTNTVSTNLIGKVICCNNFQGIITETESYIGMNDPACHAAKGITKRTKIMFGLAGFSYVFLIYGKYHCFNIVTEALNFPAATLIRGIKLIHPPYTYINGPGKICRLLGIDLTYNAIDITLSNTLYIKDIGYQLPYRSTPRIGLSKGLDKMWRYIITDKDFSTTTPFSY</sequence>
<evidence type="ECO:0000256" key="2">
    <source>
        <dbReference type="ARBA" id="ARBA00022763"/>
    </source>
</evidence>
<keyword evidence="6" id="KW-0326">Glycosidase</keyword>
<evidence type="ECO:0000256" key="4">
    <source>
        <dbReference type="ARBA" id="ARBA00023204"/>
    </source>
</evidence>
<comment type="caution">
    <text evidence="6">The sequence shown here is derived from an EMBL/GenBank/DDBJ whole genome shotgun (WGS) entry which is preliminary data.</text>
</comment>
<dbReference type="InterPro" id="IPR011034">
    <property type="entry name" value="Formyl_transferase-like_C_sf"/>
</dbReference>
<dbReference type="SUPFAM" id="SSF50486">
    <property type="entry name" value="FMT C-terminal domain-like"/>
    <property type="match status" value="1"/>
</dbReference>
<dbReference type="CDD" id="cd00540">
    <property type="entry name" value="AAG"/>
    <property type="match status" value="1"/>
</dbReference>
<dbReference type="EMBL" id="RARA01000012">
    <property type="protein sequence ID" value="ROT47785.1"/>
    <property type="molecule type" value="Genomic_DNA"/>
</dbReference>
<dbReference type="GO" id="GO:0003677">
    <property type="term" value="F:DNA binding"/>
    <property type="evidence" value="ECO:0007669"/>
    <property type="project" value="InterPro"/>
</dbReference>
<dbReference type="Pfam" id="PF02245">
    <property type="entry name" value="Pur_DNA_glyco"/>
    <property type="match status" value="1"/>
</dbReference>
<dbReference type="Proteomes" id="UP000270927">
    <property type="component" value="Unassembled WGS sequence"/>
</dbReference>
<organism evidence="6 8">
    <name type="scientific">Candidatus Cardinium hertigii</name>
    <dbReference type="NCBI Taxonomy" id="247481"/>
    <lineage>
        <taxon>Bacteria</taxon>
        <taxon>Pseudomonadati</taxon>
        <taxon>Bacteroidota</taxon>
        <taxon>Cytophagia</taxon>
        <taxon>Cytophagales</taxon>
        <taxon>Amoebophilaceae</taxon>
        <taxon>Candidatus Cardinium</taxon>
    </lineage>
</organism>
<name>A0A3N2QCK3_9BACT</name>
<proteinExistence type="inferred from homology"/>
<gene>
    <name evidence="7" type="ORF">EDM02_00505</name>
    <name evidence="6" type="ORF">EDM02_02545</name>
</gene>
<dbReference type="NCBIfam" id="NF002004">
    <property type="entry name" value="PRK00802.1-4"/>
    <property type="match status" value="1"/>
</dbReference>
<dbReference type="Gene3D" id="3.10.300.10">
    <property type="entry name" value="Methylpurine-DNA glycosylase (MPG)"/>
    <property type="match status" value="1"/>
</dbReference>
<evidence type="ECO:0000256" key="1">
    <source>
        <dbReference type="ARBA" id="ARBA00009232"/>
    </source>
</evidence>
<dbReference type="InterPro" id="IPR003180">
    <property type="entry name" value="MPG"/>
</dbReference>
<comment type="similarity">
    <text evidence="1 5">Belongs to the DNA glycosylase MPG family.</text>
</comment>
<dbReference type="HAMAP" id="MF_00527">
    <property type="entry name" value="3MGH"/>
    <property type="match status" value="1"/>
</dbReference>
<evidence type="ECO:0000313" key="6">
    <source>
        <dbReference type="EMBL" id="ROT47505.1"/>
    </source>
</evidence>
<evidence type="ECO:0000313" key="7">
    <source>
        <dbReference type="EMBL" id="ROT47785.1"/>
    </source>
</evidence>
<dbReference type="PANTHER" id="PTHR10429">
    <property type="entry name" value="DNA-3-METHYLADENINE GLYCOSYLASE"/>
    <property type="match status" value="1"/>
</dbReference>
<dbReference type="AlphaFoldDB" id="A0A3N2QCK3"/>
<reference evidence="6 8" key="1">
    <citation type="submission" date="2018-09" db="EMBL/GenBank/DDBJ databases">
        <title>Comparative Genomics of Wolbachia-Cardinium Dual Endosymbiosis in a Plant-Parasitic Nematode.</title>
        <authorList>
            <person name="Brown A.M.V."/>
            <person name="Wasala S.K."/>
            <person name="Howe D.K."/>
            <person name="Peetz A.B."/>
            <person name="Zasada I.A."/>
            <person name="Denver D.R."/>
        </authorList>
    </citation>
    <scope>NUCLEOTIDE SEQUENCE [LARGE SCALE GENOMIC DNA]</scope>
    <source>
        <strain evidence="6 8">Pp_1</strain>
    </source>
</reference>
<keyword evidence="2 5" id="KW-0227">DNA damage</keyword>
<dbReference type="GO" id="GO:0003905">
    <property type="term" value="F:alkylbase DNA N-glycosylase activity"/>
    <property type="evidence" value="ECO:0007669"/>
    <property type="project" value="InterPro"/>
</dbReference>
<keyword evidence="3 5" id="KW-0378">Hydrolase</keyword>
<accession>A0A3N2QCK3</accession>
<keyword evidence="4 5" id="KW-0234">DNA repair</keyword>
<dbReference type="EC" id="3.2.2.-" evidence="5"/>
<dbReference type="InterPro" id="IPR036995">
    <property type="entry name" value="MPG_sf"/>
</dbReference>
<protein>
    <recommendedName>
        <fullName evidence="5">Putative 3-methyladenine DNA glycosylase</fullName>
        <ecNumber evidence="5">3.2.2.-</ecNumber>
    </recommendedName>
</protein>
<dbReference type="GO" id="GO:0006284">
    <property type="term" value="P:base-excision repair"/>
    <property type="evidence" value="ECO:0007669"/>
    <property type="project" value="InterPro"/>
</dbReference>
<dbReference type="PANTHER" id="PTHR10429:SF0">
    <property type="entry name" value="DNA-3-METHYLADENINE GLYCOSYLASE"/>
    <property type="match status" value="1"/>
</dbReference>
<dbReference type="RefSeq" id="WP_123662203.1">
    <property type="nucleotide sequence ID" value="NZ_RARA01000012.1"/>
</dbReference>
<evidence type="ECO:0000256" key="5">
    <source>
        <dbReference type="HAMAP-Rule" id="MF_00527"/>
    </source>
</evidence>
<dbReference type="OrthoDB" id="9794313at2"/>
<evidence type="ECO:0000256" key="3">
    <source>
        <dbReference type="ARBA" id="ARBA00022801"/>
    </source>
</evidence>
<evidence type="ECO:0000313" key="8">
    <source>
        <dbReference type="Proteomes" id="UP000270927"/>
    </source>
</evidence>